<dbReference type="Proteomes" id="UP000824150">
    <property type="component" value="Unassembled WGS sequence"/>
</dbReference>
<proteinExistence type="inferred from homology"/>
<dbReference type="EMBL" id="JAHLFG010000072">
    <property type="protein sequence ID" value="MBU3827182.1"/>
    <property type="molecule type" value="Genomic_DNA"/>
</dbReference>
<dbReference type="Gene3D" id="1.10.10.10">
    <property type="entry name" value="Winged helix-like DNA-binding domain superfamily/Winged helix DNA-binding domain"/>
    <property type="match status" value="1"/>
</dbReference>
<comment type="similarity">
    <text evidence="1">Belongs to the FtsK/SpoIIIE/SftA family.</text>
</comment>
<evidence type="ECO:0000256" key="6">
    <source>
        <dbReference type="SAM" id="MobiDB-lite"/>
    </source>
</evidence>
<feature type="region of interest" description="Disordered" evidence="6">
    <location>
        <begin position="198"/>
        <end position="227"/>
    </location>
</feature>
<keyword evidence="3 5" id="KW-0067">ATP-binding</keyword>
<evidence type="ECO:0000256" key="7">
    <source>
        <dbReference type="SAM" id="Phobius"/>
    </source>
</evidence>
<sequence>MFARPQTAMSPFSGCSRFRLFLFALSVVVALLGYYFLFDFTHSNAKAMAGELTLGSDAQTTQVLQGSGILAFLFDYCGNFCYVLPLIVIYLGGCLFLPRIKFKEINFFRLGLRLLGFNTLCLGTTALMAATQHTGGILGDFLHLILSALLGANFAALAAAVVTLVGLFLFIGRSPLQLCDILGSQCFALIDKIRGQKDNASKTPANGTKQDAKASAPADKTPDLPSGATIFGAASVKEIAPQVEPERAEPSFGQSVPPLMTPESKVEPQFNPELAPQEPYVEPPAYTTPTPAPTPSTPVEEKAPPRTIITRTLPQDSMPADLDAMHAPINQAAADDGSTGVTTIITKGGQVMPPPEPEVEDDVPHTVITYHQPAMPEPKISNPQEEVHTHIFTSTQVNTPFMPANGQETTLSAPAEATHPALAEISTRPLDEQYAPYEQEESVDSAGPTQLKSAVSGGRILNFADFAKAEESASATLARTPSFEVNTLPDGISAQVDAAPADRLRDDKEHVSEKDLALRFPSASRGVLSKKADDDASSPMPATEQTMSINQMAQEAVATSQVAPDAVQAAEDSVAQTNQQRPESMALQGSNSNTSNLPSYLQNTNNGNTTVGGDNGETFSVPLKTDYVSSCVTTPRHFYDNWRPSVDLLTSPPESEQVDPAAFAEMSARINSFFADFKIKAQVKGYHDGPVITTYALELAPGVRFASINNLVDDLCRVLKVPPHSVRAISSLPGTIYAGLEVPSPKRRLISLYEVAHSREFQETQVALPLCLGENVEGKPVIVDLATAPHLLIAGTTGSGKSAGLNSMLMSLLLKRSPAELRLVLIDPKRLEFALYNNLPHLITPVIADVADKTQAALQWCVNETERRYRLMQAFSVRKIDEYNAIIERAQLHGDVVVDPAWTPDMGGTPPALQKLPYIVVVIEEFADLMAQISGRGKKGDFTPEVAISRITAIARACGIHLILATQTPRAEIITGAIRANMPSRVAFTVQNSMESRIILDESGAECLLGLGDMICKINGFNRNASFRAHGAFVSNSDVLRVVESWQEHGETEYIDGVTELPPDEDEELESAAAGDGGANKRLDPLYDKVKEYALDYYARKHKAVPVSELQTIFSIGFQRARRLVYQLDLNHVYDNL</sequence>
<protein>
    <recommendedName>
        <fullName evidence="8">FtsK domain-containing protein</fullName>
    </recommendedName>
</protein>
<feature type="region of interest" description="Disordered" evidence="6">
    <location>
        <begin position="242"/>
        <end position="304"/>
    </location>
</feature>
<dbReference type="GO" id="GO:0005524">
    <property type="term" value="F:ATP binding"/>
    <property type="evidence" value="ECO:0007669"/>
    <property type="project" value="UniProtKB-UniRule"/>
</dbReference>
<name>A0A9E2KPK9_9GAMM</name>
<dbReference type="InterPro" id="IPR050206">
    <property type="entry name" value="FtsK/SpoIIIE/SftA"/>
</dbReference>
<feature type="region of interest" description="Disordered" evidence="6">
    <location>
        <begin position="525"/>
        <end position="544"/>
    </location>
</feature>
<feature type="transmembrane region" description="Helical" evidence="7">
    <location>
        <begin position="141"/>
        <end position="171"/>
    </location>
</feature>
<evidence type="ECO:0000256" key="2">
    <source>
        <dbReference type="ARBA" id="ARBA00022741"/>
    </source>
</evidence>
<feature type="compositionally biased region" description="Low complexity" evidence="6">
    <location>
        <begin position="278"/>
        <end position="289"/>
    </location>
</feature>
<reference evidence="9" key="1">
    <citation type="journal article" date="2021" name="PeerJ">
        <title>Extensive microbial diversity within the chicken gut microbiome revealed by metagenomics and culture.</title>
        <authorList>
            <person name="Gilroy R."/>
            <person name="Ravi A."/>
            <person name="Getino M."/>
            <person name="Pursley I."/>
            <person name="Horton D.L."/>
            <person name="Alikhan N.F."/>
            <person name="Baker D."/>
            <person name="Gharbi K."/>
            <person name="Hall N."/>
            <person name="Watson M."/>
            <person name="Adriaenssens E.M."/>
            <person name="Foster-Nyarko E."/>
            <person name="Jarju S."/>
            <person name="Secka A."/>
            <person name="Antonio M."/>
            <person name="Oren A."/>
            <person name="Chaudhuri R.R."/>
            <person name="La Ragione R."/>
            <person name="Hildebrand F."/>
            <person name="Pallen M.J."/>
        </authorList>
    </citation>
    <scope>NUCLEOTIDE SEQUENCE</scope>
    <source>
        <strain evidence="9">687</strain>
    </source>
</reference>
<feature type="transmembrane region" description="Helical" evidence="7">
    <location>
        <begin position="69"/>
        <end position="98"/>
    </location>
</feature>
<dbReference type="InterPro" id="IPR036388">
    <property type="entry name" value="WH-like_DNA-bd_sf"/>
</dbReference>
<keyword evidence="7" id="KW-1133">Transmembrane helix</keyword>
<feature type="transmembrane region" description="Helical" evidence="7">
    <location>
        <begin position="20"/>
        <end position="38"/>
    </location>
</feature>
<evidence type="ECO:0000313" key="10">
    <source>
        <dbReference type="Proteomes" id="UP000824150"/>
    </source>
</evidence>
<dbReference type="Gene3D" id="3.40.50.300">
    <property type="entry name" value="P-loop containing nucleotide triphosphate hydrolases"/>
    <property type="match status" value="1"/>
</dbReference>
<dbReference type="SUPFAM" id="SSF52540">
    <property type="entry name" value="P-loop containing nucleoside triphosphate hydrolases"/>
    <property type="match status" value="1"/>
</dbReference>
<keyword evidence="7" id="KW-0812">Transmembrane</keyword>
<dbReference type="PROSITE" id="PS50901">
    <property type="entry name" value="FTSK"/>
    <property type="match status" value="1"/>
</dbReference>
<keyword evidence="4" id="KW-0238">DNA-binding</keyword>
<dbReference type="AlphaFoldDB" id="A0A9E2KPK9"/>
<keyword evidence="2 5" id="KW-0547">Nucleotide-binding</keyword>
<dbReference type="Pfam" id="PF01580">
    <property type="entry name" value="FtsK_SpoIIIE"/>
    <property type="match status" value="1"/>
</dbReference>
<evidence type="ECO:0000256" key="3">
    <source>
        <dbReference type="ARBA" id="ARBA00022840"/>
    </source>
</evidence>
<reference evidence="9" key="2">
    <citation type="submission" date="2021-04" db="EMBL/GenBank/DDBJ databases">
        <authorList>
            <person name="Gilroy R."/>
        </authorList>
    </citation>
    <scope>NUCLEOTIDE SEQUENCE</scope>
    <source>
        <strain evidence="9">687</strain>
    </source>
</reference>
<dbReference type="Gene3D" id="3.30.980.40">
    <property type="match status" value="1"/>
</dbReference>
<evidence type="ECO:0000256" key="5">
    <source>
        <dbReference type="PROSITE-ProRule" id="PRU00289"/>
    </source>
</evidence>
<dbReference type="InterPro" id="IPR027417">
    <property type="entry name" value="P-loop_NTPase"/>
</dbReference>
<organism evidence="9 10">
    <name type="scientific">Candidatus Anaerobiospirillum merdipullorum</name>
    <dbReference type="NCBI Taxonomy" id="2838450"/>
    <lineage>
        <taxon>Bacteria</taxon>
        <taxon>Pseudomonadati</taxon>
        <taxon>Pseudomonadota</taxon>
        <taxon>Gammaproteobacteria</taxon>
        <taxon>Aeromonadales</taxon>
        <taxon>Succinivibrionaceae</taxon>
        <taxon>Anaerobiospirillum</taxon>
    </lineage>
</organism>
<evidence type="ECO:0000256" key="1">
    <source>
        <dbReference type="ARBA" id="ARBA00006474"/>
    </source>
</evidence>
<dbReference type="InterPro" id="IPR041027">
    <property type="entry name" value="FtsK_alpha"/>
</dbReference>
<dbReference type="GO" id="GO:0003677">
    <property type="term" value="F:DNA binding"/>
    <property type="evidence" value="ECO:0007669"/>
    <property type="project" value="UniProtKB-KW"/>
</dbReference>
<dbReference type="Pfam" id="PF17854">
    <property type="entry name" value="FtsK_alpha"/>
    <property type="match status" value="1"/>
</dbReference>
<evidence type="ECO:0000256" key="4">
    <source>
        <dbReference type="ARBA" id="ARBA00023125"/>
    </source>
</evidence>
<evidence type="ECO:0000259" key="8">
    <source>
        <dbReference type="PROSITE" id="PS50901"/>
    </source>
</evidence>
<comment type="caution">
    <text evidence="9">The sequence shown here is derived from an EMBL/GenBank/DDBJ whole genome shotgun (WGS) entry which is preliminary data.</text>
</comment>
<gene>
    <name evidence="9" type="ORF">IAA31_06810</name>
</gene>
<evidence type="ECO:0000313" key="9">
    <source>
        <dbReference type="EMBL" id="MBU3827182.1"/>
    </source>
</evidence>
<feature type="domain" description="FtsK" evidence="8">
    <location>
        <begin position="778"/>
        <end position="997"/>
    </location>
</feature>
<keyword evidence="7" id="KW-0472">Membrane</keyword>
<accession>A0A9E2KPK9</accession>
<dbReference type="PANTHER" id="PTHR22683:SF41">
    <property type="entry name" value="DNA TRANSLOCASE FTSK"/>
    <property type="match status" value="1"/>
</dbReference>
<dbReference type="PANTHER" id="PTHR22683">
    <property type="entry name" value="SPORULATION PROTEIN RELATED"/>
    <property type="match status" value="1"/>
</dbReference>
<feature type="binding site" evidence="5">
    <location>
        <begin position="795"/>
        <end position="802"/>
    </location>
    <ligand>
        <name>ATP</name>
        <dbReference type="ChEBI" id="CHEBI:30616"/>
    </ligand>
</feature>
<dbReference type="InterPro" id="IPR002543">
    <property type="entry name" value="FtsK_dom"/>
</dbReference>